<evidence type="ECO:0000313" key="5">
    <source>
        <dbReference type="EMBL" id="GCE31824.1"/>
    </source>
</evidence>
<gene>
    <name evidence="5" type="ORF">KDA_73080</name>
</gene>
<dbReference type="PROSITE" id="PS50110">
    <property type="entry name" value="RESPONSE_REGULATORY"/>
    <property type="match status" value="1"/>
</dbReference>
<dbReference type="EMBL" id="BIFT01000002">
    <property type="protein sequence ID" value="GCE31824.1"/>
    <property type="molecule type" value="Genomic_DNA"/>
</dbReference>
<dbReference type="PANTHER" id="PTHR44591">
    <property type="entry name" value="STRESS RESPONSE REGULATOR PROTEIN 1"/>
    <property type="match status" value="1"/>
</dbReference>
<evidence type="ECO:0000256" key="3">
    <source>
        <dbReference type="PROSITE-ProRule" id="PRU00169"/>
    </source>
</evidence>
<keyword evidence="1 3" id="KW-0597">Phosphoprotein</keyword>
<keyword evidence="2" id="KW-0902">Two-component regulatory system</keyword>
<comment type="caution">
    <text evidence="5">The sequence shown here is derived from an EMBL/GenBank/DDBJ whole genome shotgun (WGS) entry which is preliminary data.</text>
</comment>
<dbReference type="InterPro" id="IPR011006">
    <property type="entry name" value="CheY-like_superfamily"/>
</dbReference>
<accession>A0A402BKE6</accession>
<dbReference type="RefSeq" id="WP_126631754.1">
    <property type="nucleotide sequence ID" value="NZ_BIFT01000002.1"/>
</dbReference>
<evidence type="ECO:0000256" key="1">
    <source>
        <dbReference type="ARBA" id="ARBA00022553"/>
    </source>
</evidence>
<feature type="domain" description="Response regulatory" evidence="4">
    <location>
        <begin position="6"/>
        <end position="119"/>
    </location>
</feature>
<evidence type="ECO:0000259" key="4">
    <source>
        <dbReference type="PROSITE" id="PS50110"/>
    </source>
</evidence>
<evidence type="ECO:0000256" key="2">
    <source>
        <dbReference type="ARBA" id="ARBA00023012"/>
    </source>
</evidence>
<dbReference type="SMART" id="SM00448">
    <property type="entry name" value="REC"/>
    <property type="match status" value="1"/>
</dbReference>
<organism evidence="5 6">
    <name type="scientific">Dictyobacter alpinus</name>
    <dbReference type="NCBI Taxonomy" id="2014873"/>
    <lineage>
        <taxon>Bacteria</taxon>
        <taxon>Bacillati</taxon>
        <taxon>Chloroflexota</taxon>
        <taxon>Ktedonobacteria</taxon>
        <taxon>Ktedonobacterales</taxon>
        <taxon>Dictyobacteraceae</taxon>
        <taxon>Dictyobacter</taxon>
    </lineage>
</organism>
<dbReference type="Pfam" id="PF00072">
    <property type="entry name" value="Response_reg"/>
    <property type="match status" value="1"/>
</dbReference>
<proteinExistence type="predicted"/>
<keyword evidence="6" id="KW-1185">Reference proteome</keyword>
<dbReference type="GO" id="GO:0000160">
    <property type="term" value="P:phosphorelay signal transduction system"/>
    <property type="evidence" value="ECO:0007669"/>
    <property type="project" value="UniProtKB-KW"/>
</dbReference>
<evidence type="ECO:0000313" key="6">
    <source>
        <dbReference type="Proteomes" id="UP000287171"/>
    </source>
</evidence>
<dbReference type="Proteomes" id="UP000287171">
    <property type="component" value="Unassembled WGS sequence"/>
</dbReference>
<dbReference type="InterPro" id="IPR001789">
    <property type="entry name" value="Sig_transdc_resp-reg_receiver"/>
</dbReference>
<reference evidence="6" key="1">
    <citation type="submission" date="2018-12" db="EMBL/GenBank/DDBJ databases">
        <title>Tengunoibacter tsumagoiensis gen. nov., sp. nov., Dictyobacter kobayashii sp. nov., D. alpinus sp. nov., and D. joshuensis sp. nov. and description of Dictyobacteraceae fam. nov. within the order Ktedonobacterales isolated from Tengu-no-mugimeshi.</title>
        <authorList>
            <person name="Wang C.M."/>
            <person name="Zheng Y."/>
            <person name="Sakai Y."/>
            <person name="Toyoda A."/>
            <person name="Minakuchi Y."/>
            <person name="Abe K."/>
            <person name="Yokota A."/>
            <person name="Yabe S."/>
        </authorList>
    </citation>
    <scope>NUCLEOTIDE SEQUENCE [LARGE SCALE GENOMIC DNA]</scope>
    <source>
        <strain evidence="6">Uno16</strain>
    </source>
</reference>
<dbReference type="SUPFAM" id="SSF52172">
    <property type="entry name" value="CheY-like"/>
    <property type="match status" value="1"/>
</dbReference>
<dbReference type="PANTHER" id="PTHR44591:SF14">
    <property type="entry name" value="PROTEIN PILG"/>
    <property type="match status" value="1"/>
</dbReference>
<protein>
    <recommendedName>
        <fullName evidence="4">Response regulatory domain-containing protein</fullName>
    </recommendedName>
</protein>
<dbReference type="InterPro" id="IPR050595">
    <property type="entry name" value="Bact_response_regulator"/>
</dbReference>
<dbReference type="AlphaFoldDB" id="A0A402BKE6"/>
<dbReference type="Gene3D" id="3.40.50.2300">
    <property type="match status" value="1"/>
</dbReference>
<sequence>MDSPKTILVVEDDEMTACMLSELLLQERGYSTLATSSARATLDRIDTVKPDLLIIDYHLPYMNGLELHQVLRQQEKWQQTPVIFLSALLTQQEMLLHNVVGLEKPFEVEDLLLLIDRFLHQQYAHT</sequence>
<name>A0A402BKE6_9CHLR</name>
<dbReference type="OrthoDB" id="159357at2"/>
<feature type="modified residue" description="4-aspartylphosphate" evidence="3">
    <location>
        <position position="56"/>
    </location>
</feature>